<protein>
    <submittedName>
        <fullName evidence="1">Uncharacterized protein</fullName>
    </submittedName>
</protein>
<comment type="caution">
    <text evidence="1">The sequence shown here is derived from an EMBL/GenBank/DDBJ whole genome shotgun (WGS) entry which is preliminary data.</text>
</comment>
<reference evidence="1 2" key="1">
    <citation type="journal article" date="2018" name="Nat. Genet.">
        <title>The Rosa genome provides new insights in the design of modern roses.</title>
        <authorList>
            <person name="Bendahmane M."/>
        </authorList>
    </citation>
    <scope>NUCLEOTIDE SEQUENCE [LARGE SCALE GENOMIC DNA]</scope>
    <source>
        <strain evidence="2">cv. Old Blush</strain>
    </source>
</reference>
<organism evidence="1 2">
    <name type="scientific">Rosa chinensis</name>
    <name type="common">China rose</name>
    <dbReference type="NCBI Taxonomy" id="74649"/>
    <lineage>
        <taxon>Eukaryota</taxon>
        <taxon>Viridiplantae</taxon>
        <taxon>Streptophyta</taxon>
        <taxon>Embryophyta</taxon>
        <taxon>Tracheophyta</taxon>
        <taxon>Spermatophyta</taxon>
        <taxon>Magnoliopsida</taxon>
        <taxon>eudicotyledons</taxon>
        <taxon>Gunneridae</taxon>
        <taxon>Pentapetalae</taxon>
        <taxon>rosids</taxon>
        <taxon>fabids</taxon>
        <taxon>Rosales</taxon>
        <taxon>Rosaceae</taxon>
        <taxon>Rosoideae</taxon>
        <taxon>Rosoideae incertae sedis</taxon>
        <taxon>Rosa</taxon>
    </lineage>
</organism>
<proteinExistence type="predicted"/>
<name>A0A2P6PWX2_ROSCH</name>
<gene>
    <name evidence="1" type="ORF">RchiOBHm_Chr6g0294371</name>
</gene>
<evidence type="ECO:0000313" key="2">
    <source>
        <dbReference type="Proteomes" id="UP000238479"/>
    </source>
</evidence>
<dbReference type="Gramene" id="PRQ26419">
    <property type="protein sequence ID" value="PRQ26419"/>
    <property type="gene ID" value="RchiOBHm_Chr6g0294371"/>
</dbReference>
<dbReference type="AlphaFoldDB" id="A0A2P6PWX2"/>
<dbReference type="Proteomes" id="UP000238479">
    <property type="component" value="Chromosome 6"/>
</dbReference>
<keyword evidence="2" id="KW-1185">Reference proteome</keyword>
<evidence type="ECO:0000313" key="1">
    <source>
        <dbReference type="EMBL" id="PRQ26419.1"/>
    </source>
</evidence>
<dbReference type="EMBL" id="PDCK01000044">
    <property type="protein sequence ID" value="PRQ26419.1"/>
    <property type="molecule type" value="Genomic_DNA"/>
</dbReference>
<sequence>MFRPAARLLDVVVRRVGIESQSTSQGPRRFRGRRGRNEGGLAVFYGTIYNCRFQLSLVGSAFHLIHGSLETGNGVLGGNSIPAMVVQQSVIQSQRWWFFTYARMRWNNHLDDVAVFRRQKGSTMKWSGHWCRPWFSSRVGRR</sequence>
<accession>A0A2P6PWX2</accession>